<evidence type="ECO:0000256" key="4">
    <source>
        <dbReference type="ARBA" id="ARBA00022827"/>
    </source>
</evidence>
<proteinExistence type="inferred from homology"/>
<keyword evidence="3" id="KW-0285">Flavoprotein</keyword>
<dbReference type="Gene3D" id="3.40.462.20">
    <property type="match status" value="1"/>
</dbReference>
<dbReference type="PROSITE" id="PS51318">
    <property type="entry name" value="TAT"/>
    <property type="match status" value="1"/>
</dbReference>
<keyword evidence="7" id="KW-0732">Signal</keyword>
<name>A0A4R4THK6_9ACTN</name>
<evidence type="ECO:0000256" key="2">
    <source>
        <dbReference type="ARBA" id="ARBA00005466"/>
    </source>
</evidence>
<dbReference type="PROSITE" id="PS51387">
    <property type="entry name" value="FAD_PCMH"/>
    <property type="match status" value="1"/>
</dbReference>
<dbReference type="InterPro" id="IPR012951">
    <property type="entry name" value="BBE"/>
</dbReference>
<sequence length="549" mass="58881">MSVTTSRRRFLTGAGAGAAVAGGAALGLAPGPAVALEAEEATRSRSTGIGPSTVRPDDPRYGDLARGWNGRFVGTPDYVRVAGTTAHVESALAEAAAAGSRLAVRSGGHCLENFVCDPAVRIVLDVSQMQGISYDAGRRAVVVEPGATLRQVYKTLYTAWGVTIPGGTCPSVGAGGHIQGGGYGPLARRHGVVPDHLYGVEVVTLDRSGTPRTVVATREPGDPNRELWWAHTGGGGGNFGVVTKYFLRSTGTVPANPDPSRLLPRPPVQTRTVAYALPWSGLNQERFSRLLRGYLEWFAANSAPDSPFARLNAEFWGLHTGSSPAVTINVSVDPSEQDADSLLAAFRADVVDPVGVTPTVSERLLPWLQSTNASGYADTGAVVQRRNKAKGSYLRASYSDEQLATTYRWLTATELRAPLAGVLMSGFGGRSNAVGVDDTAVPQRDSVVKVLHTVHWDNPAVDDTHMSWVREFYRDVHRATGGVPELDGIADGSYINYADVDLADPAWNTSGTPWYRLYYKHSYERLQAVKGRWDPRNFFRHTLSVTPPS</sequence>
<evidence type="ECO:0000313" key="9">
    <source>
        <dbReference type="EMBL" id="TDC73829.1"/>
    </source>
</evidence>
<dbReference type="GO" id="GO:0071949">
    <property type="term" value="F:FAD binding"/>
    <property type="evidence" value="ECO:0007669"/>
    <property type="project" value="InterPro"/>
</dbReference>
<evidence type="ECO:0000256" key="1">
    <source>
        <dbReference type="ARBA" id="ARBA00001974"/>
    </source>
</evidence>
<evidence type="ECO:0000256" key="5">
    <source>
        <dbReference type="ARBA" id="ARBA00023002"/>
    </source>
</evidence>
<evidence type="ECO:0000259" key="8">
    <source>
        <dbReference type="PROSITE" id="PS51387"/>
    </source>
</evidence>
<keyword evidence="4" id="KW-0274">FAD</keyword>
<accession>A0A4R4THK6</accession>
<comment type="cofactor">
    <cofactor evidence="1">
        <name>FAD</name>
        <dbReference type="ChEBI" id="CHEBI:57692"/>
    </cofactor>
</comment>
<feature type="domain" description="FAD-binding PCMH-type" evidence="8">
    <location>
        <begin position="72"/>
        <end position="252"/>
    </location>
</feature>
<reference evidence="9 10" key="1">
    <citation type="submission" date="2019-03" db="EMBL/GenBank/DDBJ databases">
        <title>Draft genome sequences of novel Actinobacteria.</title>
        <authorList>
            <person name="Sahin N."/>
            <person name="Ay H."/>
            <person name="Saygin H."/>
        </authorList>
    </citation>
    <scope>NUCLEOTIDE SEQUENCE [LARGE SCALE GENOMIC DNA]</scope>
    <source>
        <strain evidence="9 10">DSM 41900</strain>
    </source>
</reference>
<comment type="similarity">
    <text evidence="2">Belongs to the oxygen-dependent FAD-linked oxidoreductase family.</text>
</comment>
<dbReference type="SUPFAM" id="SSF56176">
    <property type="entry name" value="FAD-binding/transporter-associated domain-like"/>
    <property type="match status" value="1"/>
</dbReference>
<dbReference type="InterPro" id="IPR016166">
    <property type="entry name" value="FAD-bd_PCMH"/>
</dbReference>
<dbReference type="NCBIfam" id="TIGR01409">
    <property type="entry name" value="TAT_signal_seq"/>
    <property type="match status" value="1"/>
</dbReference>
<feature type="chain" id="PRO_5020675845" evidence="7">
    <location>
        <begin position="36"/>
        <end position="549"/>
    </location>
</feature>
<dbReference type="InterPro" id="IPR006311">
    <property type="entry name" value="TAT_signal"/>
</dbReference>
<organism evidence="9 10">
    <name type="scientific">Streptomyces hainanensis</name>
    <dbReference type="NCBI Taxonomy" id="402648"/>
    <lineage>
        <taxon>Bacteria</taxon>
        <taxon>Bacillati</taxon>
        <taxon>Actinomycetota</taxon>
        <taxon>Actinomycetes</taxon>
        <taxon>Kitasatosporales</taxon>
        <taxon>Streptomycetaceae</taxon>
        <taxon>Streptomyces</taxon>
    </lineage>
</organism>
<dbReference type="RefSeq" id="WP_132819085.1">
    <property type="nucleotide sequence ID" value="NZ_SMKI01000180.1"/>
</dbReference>
<dbReference type="Pfam" id="PF01565">
    <property type="entry name" value="FAD_binding_4"/>
    <property type="match status" value="1"/>
</dbReference>
<comment type="caution">
    <text evidence="9">The sequence shown here is derived from an EMBL/GenBank/DDBJ whole genome shotgun (WGS) entry which is preliminary data.</text>
</comment>
<dbReference type="Proteomes" id="UP000295345">
    <property type="component" value="Unassembled WGS sequence"/>
</dbReference>
<keyword evidence="5" id="KW-0560">Oxidoreductase</keyword>
<dbReference type="EMBL" id="SMKI01000180">
    <property type="protein sequence ID" value="TDC73829.1"/>
    <property type="molecule type" value="Genomic_DNA"/>
</dbReference>
<dbReference type="InterPro" id="IPR050416">
    <property type="entry name" value="FAD-linked_Oxidoreductase"/>
</dbReference>
<dbReference type="InterPro" id="IPR006094">
    <property type="entry name" value="Oxid_FAD_bind_N"/>
</dbReference>
<dbReference type="Gene3D" id="3.30.465.10">
    <property type="match status" value="1"/>
</dbReference>
<dbReference type="InterPro" id="IPR016169">
    <property type="entry name" value="FAD-bd_PCMH_sub2"/>
</dbReference>
<dbReference type="InterPro" id="IPR019546">
    <property type="entry name" value="TAT_signal_bac_arc"/>
</dbReference>
<protein>
    <submittedName>
        <fullName evidence="9">FAD-binding protein</fullName>
    </submittedName>
</protein>
<evidence type="ECO:0000256" key="3">
    <source>
        <dbReference type="ARBA" id="ARBA00022630"/>
    </source>
</evidence>
<dbReference type="GO" id="GO:0016491">
    <property type="term" value="F:oxidoreductase activity"/>
    <property type="evidence" value="ECO:0007669"/>
    <property type="project" value="UniProtKB-KW"/>
</dbReference>
<gene>
    <name evidence="9" type="ORF">E1283_17955</name>
</gene>
<evidence type="ECO:0000313" key="10">
    <source>
        <dbReference type="Proteomes" id="UP000295345"/>
    </source>
</evidence>
<feature type="signal peptide" evidence="7">
    <location>
        <begin position="1"/>
        <end position="35"/>
    </location>
</feature>
<evidence type="ECO:0000256" key="7">
    <source>
        <dbReference type="SAM" id="SignalP"/>
    </source>
</evidence>
<feature type="region of interest" description="Disordered" evidence="6">
    <location>
        <begin position="39"/>
        <end position="59"/>
    </location>
</feature>
<keyword evidence="10" id="KW-1185">Reference proteome</keyword>
<dbReference type="PANTHER" id="PTHR42973">
    <property type="entry name" value="BINDING OXIDOREDUCTASE, PUTATIVE (AFU_ORTHOLOGUE AFUA_1G17690)-RELATED"/>
    <property type="match status" value="1"/>
</dbReference>
<dbReference type="Pfam" id="PF08031">
    <property type="entry name" value="BBE"/>
    <property type="match status" value="1"/>
</dbReference>
<dbReference type="AlphaFoldDB" id="A0A4R4THK6"/>
<dbReference type="PANTHER" id="PTHR42973:SF39">
    <property type="entry name" value="FAD-BINDING PCMH-TYPE DOMAIN-CONTAINING PROTEIN"/>
    <property type="match status" value="1"/>
</dbReference>
<dbReference type="OrthoDB" id="545125at2"/>
<dbReference type="InterPro" id="IPR036318">
    <property type="entry name" value="FAD-bd_PCMH-like_sf"/>
</dbReference>
<evidence type="ECO:0000256" key="6">
    <source>
        <dbReference type="SAM" id="MobiDB-lite"/>
    </source>
</evidence>